<evidence type="ECO:0000256" key="1">
    <source>
        <dbReference type="SAM" id="MobiDB-lite"/>
    </source>
</evidence>
<dbReference type="KEGG" id="kab:B7C62_03565"/>
<organism evidence="2 3">
    <name type="scientific">Kitasatospora albolonga</name>
    <dbReference type="NCBI Taxonomy" id="68173"/>
    <lineage>
        <taxon>Bacteria</taxon>
        <taxon>Bacillati</taxon>
        <taxon>Actinomycetota</taxon>
        <taxon>Actinomycetes</taxon>
        <taxon>Kitasatosporales</taxon>
        <taxon>Streptomycetaceae</taxon>
        <taxon>Kitasatospora</taxon>
    </lineage>
</organism>
<gene>
    <name evidence="2" type="ORF">B7C62_03565</name>
</gene>
<dbReference type="Proteomes" id="UP000192251">
    <property type="component" value="Chromosome"/>
</dbReference>
<accession>A0ABC8BM44</accession>
<protein>
    <submittedName>
        <fullName evidence="2">Uncharacterized protein</fullName>
    </submittedName>
</protein>
<dbReference type="AlphaFoldDB" id="A0ABC8BM44"/>
<name>A0ABC8BM44_9ACTN</name>
<evidence type="ECO:0000313" key="3">
    <source>
        <dbReference type="Proteomes" id="UP000192251"/>
    </source>
</evidence>
<keyword evidence="3" id="KW-1185">Reference proteome</keyword>
<reference evidence="2 3" key="1">
    <citation type="submission" date="2017-04" db="EMBL/GenBank/DDBJ databases">
        <title>The complete genome sequence of Streptomyces albolongus YIM 101047, the producer of novel bafilomycins and novel odoriferous sesquiterpenoids.</title>
        <authorList>
            <person name="Yin M."/>
            <person name="Jiang Y."/>
        </authorList>
    </citation>
    <scope>NUCLEOTIDE SEQUENCE [LARGE SCALE GENOMIC DNA]</scope>
    <source>
        <strain evidence="2 3">YIM 101047</strain>
    </source>
</reference>
<evidence type="ECO:0000313" key="2">
    <source>
        <dbReference type="EMBL" id="ARF71437.1"/>
    </source>
</evidence>
<sequence length="66" mass="6948">MASPVDPPIYSALLRQWASSGRTVPGSRDQEWNRAVALPVWPDRPLGGAGRPLGVSGSPDPRGGAR</sequence>
<feature type="region of interest" description="Disordered" evidence="1">
    <location>
        <begin position="40"/>
        <end position="66"/>
    </location>
</feature>
<proteinExistence type="predicted"/>
<dbReference type="EMBL" id="CP020563">
    <property type="protein sequence ID" value="ARF71437.1"/>
    <property type="molecule type" value="Genomic_DNA"/>
</dbReference>